<dbReference type="Gene3D" id="3.30.9.30">
    <property type="match status" value="1"/>
</dbReference>
<dbReference type="Gene3D" id="3.50.50.60">
    <property type="entry name" value="FAD/NAD(P)-binding domain"/>
    <property type="match status" value="1"/>
</dbReference>
<evidence type="ECO:0000256" key="1">
    <source>
        <dbReference type="ARBA" id="ARBA00023002"/>
    </source>
</evidence>
<dbReference type="Proteomes" id="UP000475532">
    <property type="component" value="Unassembled WGS sequence"/>
</dbReference>
<dbReference type="AlphaFoldDB" id="A0A6L9QPI1"/>
<feature type="region of interest" description="Disordered" evidence="3">
    <location>
        <begin position="400"/>
        <end position="423"/>
    </location>
</feature>
<keyword evidence="1" id="KW-0560">Oxidoreductase</keyword>
<dbReference type="PANTHER" id="PTHR13789">
    <property type="entry name" value="MONOOXYGENASE"/>
    <property type="match status" value="1"/>
</dbReference>
<reference evidence="5 6" key="1">
    <citation type="submission" date="2020-01" db="EMBL/GenBank/DDBJ databases">
        <title>Insect and environment-associated Actinomycetes.</title>
        <authorList>
            <person name="Currrie C."/>
            <person name="Chevrette M."/>
            <person name="Carlson C."/>
            <person name="Stubbendieck R."/>
            <person name="Wendt-Pienkowski E."/>
        </authorList>
    </citation>
    <scope>NUCLEOTIDE SEQUENCE [LARGE SCALE GENOMIC DNA]</scope>
    <source>
        <strain evidence="5 6">SID10258</strain>
    </source>
</reference>
<protein>
    <submittedName>
        <fullName evidence="5">Flavin-dependent oxidoreductase</fullName>
    </submittedName>
</protein>
<dbReference type="RefSeq" id="WP_163060647.1">
    <property type="nucleotide sequence ID" value="NZ_JAAGLI010000802.1"/>
</dbReference>
<evidence type="ECO:0000313" key="6">
    <source>
        <dbReference type="Proteomes" id="UP000475532"/>
    </source>
</evidence>
<dbReference type="GO" id="GO:0004497">
    <property type="term" value="F:monooxygenase activity"/>
    <property type="evidence" value="ECO:0007669"/>
    <property type="project" value="UniProtKB-KW"/>
</dbReference>
<dbReference type="EMBL" id="JAAGLI010000802">
    <property type="protein sequence ID" value="NEA26573.1"/>
    <property type="molecule type" value="Genomic_DNA"/>
</dbReference>
<dbReference type="NCBIfam" id="NF005720">
    <property type="entry name" value="PRK07538.1"/>
    <property type="match status" value="1"/>
</dbReference>
<evidence type="ECO:0000256" key="3">
    <source>
        <dbReference type="SAM" id="MobiDB-lite"/>
    </source>
</evidence>
<evidence type="ECO:0000313" key="5">
    <source>
        <dbReference type="EMBL" id="NEA26573.1"/>
    </source>
</evidence>
<dbReference type="InterPro" id="IPR050493">
    <property type="entry name" value="FAD-dep_Monooxygenase_BioMet"/>
</dbReference>
<evidence type="ECO:0000259" key="4">
    <source>
        <dbReference type="Pfam" id="PF01494"/>
    </source>
</evidence>
<comment type="caution">
    <text evidence="5">The sequence shown here is derived from an EMBL/GenBank/DDBJ whole genome shotgun (WGS) entry which is preliminary data.</text>
</comment>
<keyword evidence="2" id="KW-0503">Monooxygenase</keyword>
<dbReference type="GO" id="GO:0071949">
    <property type="term" value="F:FAD binding"/>
    <property type="evidence" value="ECO:0007669"/>
    <property type="project" value="InterPro"/>
</dbReference>
<dbReference type="PANTHER" id="PTHR13789:SF268">
    <property type="entry name" value="5-METHYLPHENAZINE-1-CARBOXYLATE 1-MONOOXYGENASE"/>
    <property type="match status" value="1"/>
</dbReference>
<organism evidence="5 6">
    <name type="scientific">Actinomadura bangladeshensis</name>
    <dbReference type="NCBI Taxonomy" id="453573"/>
    <lineage>
        <taxon>Bacteria</taxon>
        <taxon>Bacillati</taxon>
        <taxon>Actinomycetota</taxon>
        <taxon>Actinomycetes</taxon>
        <taxon>Streptosporangiales</taxon>
        <taxon>Thermomonosporaceae</taxon>
        <taxon>Actinomadura</taxon>
    </lineage>
</organism>
<evidence type="ECO:0000256" key="2">
    <source>
        <dbReference type="ARBA" id="ARBA00023033"/>
    </source>
</evidence>
<dbReference type="SUPFAM" id="SSF54373">
    <property type="entry name" value="FAD-linked reductases, C-terminal domain"/>
    <property type="match status" value="1"/>
</dbReference>
<sequence>MRVIIVGAGIGGLVTALRLHRKGIGCEVHEQSEQVRELGVGVNTLPNAVRELAEVGLLGRLEEVGVPARELVYAHRLGQEIMRRPCGRNAGFDYPQISIHRGRLQGVLLHAVRERLGPDAVRTGHRLTGFEQDANGVRAHFTDRAGTASPPVRGDVLVAADGIHSTVRSVLFPAEGPPIWNGVMMWRGAADWPEFGTGRSVVIAGGTDAKLVVYPIAPGERPGTRLTNWAICRRTGRPGDPPPQRQDWSRRADTAGLDELAARFRVPLLDHAALIKATPECFEFPMCDRDPLPYWSRGRVTLLGDAAHPMYPMGSNGAGQAILDATSLSDHLARHTDPTEALRAYEHERLPITSEVVLRNRKGGPENVIDEVERRAPDGFSRLEDVMDPAELEAIVSDYTRISGASKDQVDRPSPATVPEDAP</sequence>
<name>A0A6L9QPI1_9ACTN</name>
<accession>A0A6L9QPI1</accession>
<dbReference type="Pfam" id="PF01494">
    <property type="entry name" value="FAD_binding_3"/>
    <property type="match status" value="1"/>
</dbReference>
<dbReference type="PRINTS" id="PR00420">
    <property type="entry name" value="RNGMNOXGNASE"/>
</dbReference>
<dbReference type="InterPro" id="IPR002938">
    <property type="entry name" value="FAD-bd"/>
</dbReference>
<proteinExistence type="predicted"/>
<dbReference type="SUPFAM" id="SSF51905">
    <property type="entry name" value="FAD/NAD(P)-binding domain"/>
    <property type="match status" value="1"/>
</dbReference>
<gene>
    <name evidence="5" type="ORF">G3I70_29355</name>
</gene>
<feature type="domain" description="FAD-binding" evidence="4">
    <location>
        <begin position="2"/>
        <end position="357"/>
    </location>
</feature>
<dbReference type="InterPro" id="IPR036188">
    <property type="entry name" value="FAD/NAD-bd_sf"/>
</dbReference>